<accession>A0A9D4EXM9</accession>
<dbReference type="EMBL" id="JAIWYP010000008">
    <property type="protein sequence ID" value="KAH3787559.1"/>
    <property type="molecule type" value="Genomic_DNA"/>
</dbReference>
<organism evidence="1 2">
    <name type="scientific">Dreissena polymorpha</name>
    <name type="common">Zebra mussel</name>
    <name type="synonym">Mytilus polymorpha</name>
    <dbReference type="NCBI Taxonomy" id="45954"/>
    <lineage>
        <taxon>Eukaryota</taxon>
        <taxon>Metazoa</taxon>
        <taxon>Spiralia</taxon>
        <taxon>Lophotrochozoa</taxon>
        <taxon>Mollusca</taxon>
        <taxon>Bivalvia</taxon>
        <taxon>Autobranchia</taxon>
        <taxon>Heteroconchia</taxon>
        <taxon>Euheterodonta</taxon>
        <taxon>Imparidentia</taxon>
        <taxon>Neoheterodontei</taxon>
        <taxon>Myida</taxon>
        <taxon>Dreissenoidea</taxon>
        <taxon>Dreissenidae</taxon>
        <taxon>Dreissena</taxon>
    </lineage>
</organism>
<dbReference type="AlphaFoldDB" id="A0A9D4EXM9"/>
<proteinExistence type="predicted"/>
<sequence>MFQIPPARRRRTEQSLYYEVLNRQLLKSYNAAREIDLRFEENPCPETCVCRSRRNMLQVKRAHRRETEPPLYRVVLSRRLLRPSNRIVHDCCQYRCSRRWQRPSRPDLD</sequence>
<comment type="caution">
    <text evidence="1">The sequence shown here is derived from an EMBL/GenBank/DDBJ whole genome shotgun (WGS) entry which is preliminary data.</text>
</comment>
<reference evidence="1" key="1">
    <citation type="journal article" date="2019" name="bioRxiv">
        <title>The Genome of the Zebra Mussel, Dreissena polymorpha: A Resource for Invasive Species Research.</title>
        <authorList>
            <person name="McCartney M.A."/>
            <person name="Auch B."/>
            <person name="Kono T."/>
            <person name="Mallez S."/>
            <person name="Zhang Y."/>
            <person name="Obille A."/>
            <person name="Becker A."/>
            <person name="Abrahante J.E."/>
            <person name="Garbe J."/>
            <person name="Badalamenti J.P."/>
            <person name="Herman A."/>
            <person name="Mangelson H."/>
            <person name="Liachko I."/>
            <person name="Sullivan S."/>
            <person name="Sone E.D."/>
            <person name="Koren S."/>
            <person name="Silverstein K.A.T."/>
            <person name="Beckman K.B."/>
            <person name="Gohl D.M."/>
        </authorList>
    </citation>
    <scope>NUCLEOTIDE SEQUENCE</scope>
    <source>
        <strain evidence="1">Duluth1</strain>
        <tissue evidence="1">Whole animal</tissue>
    </source>
</reference>
<keyword evidence="2" id="KW-1185">Reference proteome</keyword>
<name>A0A9D4EXM9_DREPO</name>
<evidence type="ECO:0000313" key="1">
    <source>
        <dbReference type="EMBL" id="KAH3787559.1"/>
    </source>
</evidence>
<protein>
    <submittedName>
        <fullName evidence="1">Uncharacterized protein</fullName>
    </submittedName>
</protein>
<evidence type="ECO:0000313" key="2">
    <source>
        <dbReference type="Proteomes" id="UP000828390"/>
    </source>
</evidence>
<gene>
    <name evidence="1" type="ORF">DPMN_165685</name>
</gene>
<reference evidence="1" key="2">
    <citation type="submission" date="2020-11" db="EMBL/GenBank/DDBJ databases">
        <authorList>
            <person name="McCartney M.A."/>
            <person name="Auch B."/>
            <person name="Kono T."/>
            <person name="Mallez S."/>
            <person name="Becker A."/>
            <person name="Gohl D.M."/>
            <person name="Silverstein K.A.T."/>
            <person name="Koren S."/>
            <person name="Bechman K.B."/>
            <person name="Herman A."/>
            <person name="Abrahante J.E."/>
            <person name="Garbe J."/>
        </authorList>
    </citation>
    <scope>NUCLEOTIDE SEQUENCE</scope>
    <source>
        <strain evidence="1">Duluth1</strain>
        <tissue evidence="1">Whole animal</tissue>
    </source>
</reference>
<dbReference type="Proteomes" id="UP000828390">
    <property type="component" value="Unassembled WGS sequence"/>
</dbReference>